<keyword evidence="2 5" id="KW-0812">Transmembrane</keyword>
<name>A0A1S1QC92_9ACTN</name>
<feature type="transmembrane region" description="Helical" evidence="6">
    <location>
        <begin position="133"/>
        <end position="151"/>
    </location>
</feature>
<evidence type="ECO:0000256" key="4">
    <source>
        <dbReference type="ARBA" id="ARBA00023136"/>
    </source>
</evidence>
<evidence type="ECO:0000256" key="1">
    <source>
        <dbReference type="ARBA" id="ARBA00004141"/>
    </source>
</evidence>
<dbReference type="EMBL" id="MAXA01000168">
    <property type="protein sequence ID" value="OHV31247.1"/>
    <property type="molecule type" value="Genomic_DNA"/>
</dbReference>
<dbReference type="InterPro" id="IPR023271">
    <property type="entry name" value="Aquaporin-like"/>
</dbReference>
<feature type="transmembrane region" description="Helical" evidence="6">
    <location>
        <begin position="93"/>
        <end position="113"/>
    </location>
</feature>
<dbReference type="AlphaFoldDB" id="A0A1S1QC92"/>
<dbReference type="GO" id="GO:0015267">
    <property type="term" value="F:channel activity"/>
    <property type="evidence" value="ECO:0007669"/>
    <property type="project" value="InterPro"/>
</dbReference>
<keyword evidence="3 6" id="KW-1133">Transmembrane helix</keyword>
<comment type="similarity">
    <text evidence="5">Belongs to the MIP/aquaporin (TC 1.A.8) family.</text>
</comment>
<keyword evidence="4 6" id="KW-0472">Membrane</keyword>
<evidence type="ECO:0000256" key="3">
    <source>
        <dbReference type="ARBA" id="ARBA00022989"/>
    </source>
</evidence>
<dbReference type="PRINTS" id="PR00783">
    <property type="entry name" value="MINTRINSICP"/>
</dbReference>
<feature type="transmembrane region" description="Helical" evidence="6">
    <location>
        <begin position="15"/>
        <end position="36"/>
    </location>
</feature>
<evidence type="ECO:0000256" key="2">
    <source>
        <dbReference type="ARBA" id="ARBA00022692"/>
    </source>
</evidence>
<protein>
    <submittedName>
        <fullName evidence="7">Channel transporter</fullName>
    </submittedName>
</protein>
<evidence type="ECO:0000313" key="7">
    <source>
        <dbReference type="EMBL" id="OHV31247.1"/>
    </source>
</evidence>
<accession>A0A1S1QC92</accession>
<dbReference type="OrthoDB" id="9807293at2"/>
<dbReference type="Proteomes" id="UP000179769">
    <property type="component" value="Unassembled WGS sequence"/>
</dbReference>
<comment type="caution">
    <text evidence="7">The sequence shown here is derived from an EMBL/GenBank/DDBJ whole genome shotgun (WGS) entry which is preliminary data.</text>
</comment>
<feature type="transmembrane region" description="Helical" evidence="6">
    <location>
        <begin position="48"/>
        <end position="73"/>
    </location>
</feature>
<feature type="transmembrane region" description="Helical" evidence="6">
    <location>
        <begin position="163"/>
        <end position="184"/>
    </location>
</feature>
<dbReference type="SUPFAM" id="SSF81338">
    <property type="entry name" value="Aquaporin-like"/>
    <property type="match status" value="1"/>
</dbReference>
<proteinExistence type="inferred from homology"/>
<organism evidence="7 8">
    <name type="scientific">Parafrankia soli</name>
    <dbReference type="NCBI Taxonomy" id="2599596"/>
    <lineage>
        <taxon>Bacteria</taxon>
        <taxon>Bacillati</taxon>
        <taxon>Actinomycetota</taxon>
        <taxon>Actinomycetes</taxon>
        <taxon>Frankiales</taxon>
        <taxon>Frankiaceae</taxon>
        <taxon>Parafrankia</taxon>
    </lineage>
</organism>
<evidence type="ECO:0000256" key="5">
    <source>
        <dbReference type="RuleBase" id="RU000477"/>
    </source>
</evidence>
<dbReference type="RefSeq" id="WP_071062691.1">
    <property type="nucleotide sequence ID" value="NZ_MAXA01000168.1"/>
</dbReference>
<dbReference type="InterPro" id="IPR000425">
    <property type="entry name" value="MIP"/>
</dbReference>
<gene>
    <name evidence="7" type="ORF">BBK14_33935</name>
</gene>
<reference evidence="8" key="1">
    <citation type="submission" date="2016-07" db="EMBL/GenBank/DDBJ databases">
        <title>Frankia sp. NRRL B-16219 Genome sequencing.</title>
        <authorList>
            <person name="Ghodhbane-Gtari F."/>
            <person name="Swanson E."/>
            <person name="Gueddou A."/>
            <person name="Louati M."/>
            <person name="Nouioui I."/>
            <person name="Hezbri K."/>
            <person name="Abebe-Akele F."/>
            <person name="Simpson S."/>
            <person name="Morris K."/>
            <person name="Thomas K."/>
            <person name="Gtari M."/>
            <person name="Tisa L.S."/>
        </authorList>
    </citation>
    <scope>NUCLEOTIDE SEQUENCE [LARGE SCALE GENOMIC DNA]</scope>
    <source>
        <strain evidence="8">NRRL B-16219</strain>
    </source>
</reference>
<dbReference type="Pfam" id="PF00230">
    <property type="entry name" value="MIP"/>
    <property type="match status" value="1"/>
</dbReference>
<dbReference type="PANTHER" id="PTHR45724:SF26">
    <property type="entry name" value="AQUAPORIN NIP7-1-RELATED"/>
    <property type="match status" value="1"/>
</dbReference>
<keyword evidence="5" id="KW-0813">Transport</keyword>
<dbReference type="GO" id="GO:0016020">
    <property type="term" value="C:membrane"/>
    <property type="evidence" value="ECO:0007669"/>
    <property type="project" value="UniProtKB-SubCell"/>
</dbReference>
<dbReference type="PANTHER" id="PTHR45724">
    <property type="entry name" value="AQUAPORIN NIP2-1"/>
    <property type="match status" value="1"/>
</dbReference>
<sequence length="252" mass="25179">MSGDGESQPPLVRRLAAEAVGSMLLAALVIGSGIAAQQLSPDQIGLQLVENAAATAAGLYAIILMVGPVSGAHFNPVVTAVDAAFGGLSWRDAAAYLPAQIAGCIAGAVLANLMFDRSAVSISTHHRASGSHLLAEVVATAGLILLIFALVRSGRGERAPAAVGAYIGAAYWFTSSTSFANPAISVGRMFSDTFAGIAPASVPAFIAVQAAGGLAGYGLARLFYPPTPTTPAQAAQVLLPHTDTAAAANGAA</sequence>
<comment type="subcellular location">
    <subcellularLocation>
        <location evidence="1">Membrane</location>
        <topology evidence="1">Multi-pass membrane protein</topology>
    </subcellularLocation>
</comment>
<evidence type="ECO:0000256" key="6">
    <source>
        <dbReference type="SAM" id="Phobius"/>
    </source>
</evidence>
<feature type="non-terminal residue" evidence="7">
    <location>
        <position position="252"/>
    </location>
</feature>
<keyword evidence="8" id="KW-1185">Reference proteome</keyword>
<dbReference type="InterPro" id="IPR034294">
    <property type="entry name" value="Aquaporin_transptr"/>
</dbReference>
<evidence type="ECO:0000313" key="8">
    <source>
        <dbReference type="Proteomes" id="UP000179769"/>
    </source>
</evidence>
<feature type="transmembrane region" description="Helical" evidence="6">
    <location>
        <begin position="196"/>
        <end position="220"/>
    </location>
</feature>
<dbReference type="Gene3D" id="1.20.1080.10">
    <property type="entry name" value="Glycerol uptake facilitator protein"/>
    <property type="match status" value="1"/>
</dbReference>